<dbReference type="PANTHER" id="PTHR46626:SF1">
    <property type="entry name" value="RETICULON-LIKE PROTEIN B21"/>
    <property type="match status" value="1"/>
</dbReference>
<name>A0A6V7QBH0_ANACO</name>
<organism evidence="2">
    <name type="scientific">Ananas comosus var. bracteatus</name>
    <name type="common">red pineapple</name>
    <dbReference type="NCBI Taxonomy" id="296719"/>
    <lineage>
        <taxon>Eukaryota</taxon>
        <taxon>Viridiplantae</taxon>
        <taxon>Streptophyta</taxon>
        <taxon>Embryophyta</taxon>
        <taxon>Tracheophyta</taxon>
        <taxon>Spermatophyta</taxon>
        <taxon>Magnoliopsida</taxon>
        <taxon>Liliopsida</taxon>
        <taxon>Poales</taxon>
        <taxon>Bromeliaceae</taxon>
        <taxon>Bromelioideae</taxon>
        <taxon>Ananas</taxon>
    </lineage>
</organism>
<evidence type="ECO:0000313" key="2">
    <source>
        <dbReference type="EMBL" id="CAD1840176.1"/>
    </source>
</evidence>
<reference evidence="2" key="1">
    <citation type="submission" date="2020-07" db="EMBL/GenBank/DDBJ databases">
        <authorList>
            <person name="Lin J."/>
        </authorList>
    </citation>
    <scope>NUCLEOTIDE SEQUENCE</scope>
</reference>
<feature type="region of interest" description="Disordered" evidence="1">
    <location>
        <begin position="73"/>
        <end position="125"/>
    </location>
</feature>
<dbReference type="EMBL" id="LR862134">
    <property type="protein sequence ID" value="CAD1840176.1"/>
    <property type="molecule type" value="Genomic_DNA"/>
</dbReference>
<dbReference type="PANTHER" id="PTHR46626">
    <property type="entry name" value="RETICULON-LIKE PROTEIN B17"/>
    <property type="match status" value="1"/>
</dbReference>
<protein>
    <submittedName>
        <fullName evidence="2">Uncharacterized protein</fullName>
    </submittedName>
</protein>
<sequence>MQGTSGNSSNNNNSTRRRRAITRNGVVVRSVWETRMKMDEVQGGIKVFNAGECDANAADEEGLRVYRRLRRNQSDGAAAAERKKRRSWSTSVAARSRCGSRGRRCRIRRRRRRRRSSVADMRWEG</sequence>
<evidence type="ECO:0000256" key="1">
    <source>
        <dbReference type="SAM" id="MobiDB-lite"/>
    </source>
</evidence>
<proteinExistence type="predicted"/>
<dbReference type="InterPro" id="IPR044647">
    <property type="entry name" value="RTNLB17/18/21"/>
</dbReference>
<feature type="region of interest" description="Disordered" evidence="1">
    <location>
        <begin position="1"/>
        <end position="22"/>
    </location>
</feature>
<dbReference type="AlphaFoldDB" id="A0A6V7QBH0"/>
<accession>A0A6V7QBH0</accession>
<feature type="compositionally biased region" description="Basic residues" evidence="1">
    <location>
        <begin position="98"/>
        <end position="116"/>
    </location>
</feature>
<gene>
    <name evidence="2" type="ORF">CB5_LOCUS23387</name>
</gene>
<feature type="compositionally biased region" description="Low complexity" evidence="1">
    <location>
        <begin position="1"/>
        <end position="14"/>
    </location>
</feature>